<evidence type="ECO:0000313" key="22">
    <source>
        <dbReference type="EMBL" id="NOG30997.1"/>
    </source>
</evidence>
<dbReference type="Gene3D" id="1.20.120.160">
    <property type="entry name" value="HPT domain"/>
    <property type="match status" value="1"/>
</dbReference>
<keyword evidence="11 17" id="KW-1133">Transmembrane helix</keyword>
<dbReference type="GO" id="GO:0005886">
    <property type="term" value="C:plasma membrane"/>
    <property type="evidence" value="ECO:0007669"/>
    <property type="project" value="UniProtKB-SubCell"/>
</dbReference>
<dbReference type="InterPro" id="IPR003660">
    <property type="entry name" value="HAMP_dom"/>
</dbReference>
<keyword evidence="13 17" id="KW-0472">Membrane</keyword>
<evidence type="ECO:0000256" key="9">
    <source>
        <dbReference type="ARBA" id="ARBA00022777"/>
    </source>
</evidence>
<dbReference type="PROSITE" id="PS50885">
    <property type="entry name" value="HAMP"/>
    <property type="match status" value="1"/>
</dbReference>
<evidence type="ECO:0000256" key="12">
    <source>
        <dbReference type="ARBA" id="ARBA00023012"/>
    </source>
</evidence>
<evidence type="ECO:0000256" key="14">
    <source>
        <dbReference type="PROSITE-ProRule" id="PRU00110"/>
    </source>
</evidence>
<dbReference type="InterPro" id="IPR001789">
    <property type="entry name" value="Sig_transdc_resp-reg_receiver"/>
</dbReference>
<dbReference type="PROSITE" id="PS50894">
    <property type="entry name" value="HPT"/>
    <property type="match status" value="1"/>
</dbReference>
<comment type="subcellular location">
    <subcellularLocation>
        <location evidence="2">Cell membrane</location>
        <topology evidence="2">Multi-pass membrane protein</topology>
    </subcellularLocation>
</comment>
<dbReference type="PANTHER" id="PTHR45339">
    <property type="entry name" value="HYBRID SIGNAL TRANSDUCTION HISTIDINE KINASE J"/>
    <property type="match status" value="1"/>
</dbReference>
<dbReference type="SMART" id="SM00304">
    <property type="entry name" value="HAMP"/>
    <property type="match status" value="1"/>
</dbReference>
<reference evidence="22 23" key="2">
    <citation type="submission" date="2020-06" db="EMBL/GenBank/DDBJ databases">
        <title>Halomonas songnenensis sp. nov., a moderately halophilic bacterium isolated from saline and alkaline soils.</title>
        <authorList>
            <person name="Jiang J."/>
            <person name="Pan Y."/>
        </authorList>
    </citation>
    <scope>NUCLEOTIDE SEQUENCE [LARGE SCALE GENOMIC DNA]</scope>
    <source>
        <strain evidence="22 23">TBZ9</strain>
    </source>
</reference>
<evidence type="ECO:0000259" key="19">
    <source>
        <dbReference type="PROSITE" id="PS50110"/>
    </source>
</evidence>
<keyword evidence="8" id="KW-0547">Nucleotide-binding</keyword>
<keyword evidence="10" id="KW-0067">ATP-binding</keyword>
<reference evidence="22 23" key="1">
    <citation type="submission" date="2020-05" db="EMBL/GenBank/DDBJ databases">
        <authorList>
            <person name="Ruan W."/>
            <person name="Jeon C.O."/>
            <person name="Chun B.H."/>
        </authorList>
    </citation>
    <scope>NUCLEOTIDE SEQUENCE [LARGE SCALE GENOMIC DNA]</scope>
    <source>
        <strain evidence="22 23">TBZ9</strain>
    </source>
</reference>
<dbReference type="InterPro" id="IPR036890">
    <property type="entry name" value="HATPase_C_sf"/>
</dbReference>
<evidence type="ECO:0000256" key="7">
    <source>
        <dbReference type="ARBA" id="ARBA00022692"/>
    </source>
</evidence>
<keyword evidence="12" id="KW-0902">Two-component regulatory system</keyword>
<evidence type="ECO:0000259" key="18">
    <source>
        <dbReference type="PROSITE" id="PS50109"/>
    </source>
</evidence>
<keyword evidence="7 17" id="KW-0812">Transmembrane</keyword>
<dbReference type="InterPro" id="IPR011006">
    <property type="entry name" value="CheY-like_superfamily"/>
</dbReference>
<evidence type="ECO:0000259" key="21">
    <source>
        <dbReference type="PROSITE" id="PS50894"/>
    </source>
</evidence>
<feature type="domain" description="Response regulatory" evidence="19">
    <location>
        <begin position="646"/>
        <end position="765"/>
    </location>
</feature>
<feature type="coiled-coil region" evidence="16">
    <location>
        <begin position="211"/>
        <end position="256"/>
    </location>
</feature>
<evidence type="ECO:0000256" key="17">
    <source>
        <dbReference type="SAM" id="Phobius"/>
    </source>
</evidence>
<dbReference type="Pfam" id="PF00512">
    <property type="entry name" value="HisKA"/>
    <property type="match status" value="1"/>
</dbReference>
<evidence type="ECO:0000256" key="2">
    <source>
        <dbReference type="ARBA" id="ARBA00004651"/>
    </source>
</evidence>
<accession>A0A7Y3TX17</accession>
<dbReference type="Pfam" id="PF02518">
    <property type="entry name" value="HATPase_c"/>
    <property type="match status" value="1"/>
</dbReference>
<dbReference type="InterPro" id="IPR036097">
    <property type="entry name" value="HisK_dim/P_sf"/>
</dbReference>
<dbReference type="Gene3D" id="3.30.565.10">
    <property type="entry name" value="Histidine kinase-like ATPase, C-terminal domain"/>
    <property type="match status" value="1"/>
</dbReference>
<dbReference type="Gene3D" id="6.10.340.10">
    <property type="match status" value="1"/>
</dbReference>
<feature type="domain" description="HAMP" evidence="20">
    <location>
        <begin position="178"/>
        <end position="230"/>
    </location>
</feature>
<dbReference type="InterPro" id="IPR036641">
    <property type="entry name" value="HPT_dom_sf"/>
</dbReference>
<dbReference type="Gene3D" id="3.40.50.2300">
    <property type="match status" value="1"/>
</dbReference>
<keyword evidence="6" id="KW-0808">Transferase</keyword>
<feature type="domain" description="Histidine kinase" evidence="18">
    <location>
        <begin position="277"/>
        <end position="503"/>
    </location>
</feature>
<dbReference type="PROSITE" id="PS50110">
    <property type="entry name" value="RESPONSE_REGULATORY"/>
    <property type="match status" value="1"/>
</dbReference>
<dbReference type="EC" id="2.7.13.3" evidence="3"/>
<organism evidence="22 23">
    <name type="scientific">Vreelandella azerica</name>
    <dbReference type="NCBI Taxonomy" id="2732867"/>
    <lineage>
        <taxon>Bacteria</taxon>
        <taxon>Pseudomonadati</taxon>
        <taxon>Pseudomonadota</taxon>
        <taxon>Gammaproteobacteria</taxon>
        <taxon>Oceanospirillales</taxon>
        <taxon>Halomonadaceae</taxon>
        <taxon>Vreelandella</taxon>
    </lineage>
</organism>
<feature type="transmembrane region" description="Helical" evidence="17">
    <location>
        <begin position="6"/>
        <end position="28"/>
    </location>
</feature>
<feature type="domain" description="HPt" evidence="21">
    <location>
        <begin position="802"/>
        <end position="900"/>
    </location>
</feature>
<feature type="transmembrane region" description="Helical" evidence="17">
    <location>
        <begin position="154"/>
        <end position="176"/>
    </location>
</feature>
<comment type="catalytic activity">
    <reaction evidence="1">
        <text>ATP + protein L-histidine = ADP + protein N-phospho-L-histidine.</text>
        <dbReference type="EC" id="2.7.13.3"/>
    </reaction>
</comment>
<sequence length="900" mass="100218">MSLSTRLLVTLMGIPLVVYAAMALLFVVHNDDKSYRLLNERLSNSSEVAAPLLSQALADSDAATLDQVARRFFEQLGLRSMILYDNQGNHLISLGRSPLSTSLDAPEEDFRLNDQAPIWQLTRALPALQADDTSPGWISAEMDTRILRLEQYRWIAIFSLGGMVLGLGLFLIAFTVSRFVAHPLEEANQALYRLSRGDYRFALTPPATAEHRELADNINTLADNMQRAQQDMQAQIEQATSELQESMETIEEQNIKLDLAHRSALRANAVKSEFLANMSHEIRTPLNGIIGFCRLLGRSRLEERQQEWLQHVHRACDNLLMLVNDVLDFSKLEANRLTLEKTNIDMVKLVEEVIGLHAPEAQRKQLQILGMVYDDVPTHLQGDPLRIRQVLSNLVSNAVKFTHQGDVIVRVMLDDSVDALQDTHRAVLRISVTDTGIGLSENQQQQLFRAFTQAEPSHSREFGGSGLGLNICRQLIQRMGGDIEVESAQGQGATFSFTLSMLANNAEPRPHELTLASPAIYLHESHTPTRFMLEHLIQRWGGQVMPITALDQCRLLVVGVTLEDCRSPYHAKLQTIIQSAPCPTLILANSQDIDASTFHMPQGGQLLCKPVGRDALADAIQQQLFNQAPMTPPPVIENNAAPQQRSVLVVDDNTSNRELLQAMLQHEAIQVSTADSGSHALTLAREAEPAFDLILMDIRMPHMNGVQTLQAIRRLGGPWISCPIVAVTAHALHQERQQWLDAGMEDVLIKPVNERQLGQLIQRFLGINLYPAAAALPETLPRQRNTLPIVDLELGAQLIKGNEEAARQQLLALIDTLNDAQSSITQALKEQDEQALLDAVHYLNGSSRYCGAPELALLVETLETRIRTGGMQDAKPLLNDLYASIKRLIDERKRLENVQE</sequence>
<evidence type="ECO:0000256" key="5">
    <source>
        <dbReference type="ARBA" id="ARBA00022553"/>
    </source>
</evidence>
<evidence type="ECO:0000256" key="4">
    <source>
        <dbReference type="ARBA" id="ARBA00022475"/>
    </source>
</evidence>
<dbReference type="SUPFAM" id="SSF52172">
    <property type="entry name" value="CheY-like"/>
    <property type="match status" value="1"/>
</dbReference>
<dbReference type="SMART" id="SM00388">
    <property type="entry name" value="HisKA"/>
    <property type="match status" value="1"/>
</dbReference>
<gene>
    <name evidence="22" type="ORF">HLB35_03070</name>
</gene>
<evidence type="ECO:0000256" key="13">
    <source>
        <dbReference type="ARBA" id="ARBA00023136"/>
    </source>
</evidence>
<dbReference type="SMART" id="SM00448">
    <property type="entry name" value="REC"/>
    <property type="match status" value="1"/>
</dbReference>
<dbReference type="SUPFAM" id="SSF47384">
    <property type="entry name" value="Homodimeric domain of signal transducing histidine kinase"/>
    <property type="match status" value="1"/>
</dbReference>
<comment type="caution">
    <text evidence="22">The sequence shown here is derived from an EMBL/GenBank/DDBJ whole genome shotgun (WGS) entry which is preliminary data.</text>
</comment>
<dbReference type="PANTHER" id="PTHR45339:SF1">
    <property type="entry name" value="HYBRID SIGNAL TRANSDUCTION HISTIDINE KINASE J"/>
    <property type="match status" value="1"/>
</dbReference>
<dbReference type="CDD" id="cd17546">
    <property type="entry name" value="REC_hyHK_CKI1_RcsC-like"/>
    <property type="match status" value="1"/>
</dbReference>
<dbReference type="FunFam" id="1.10.287.130:FF:000003">
    <property type="entry name" value="Histidine kinase"/>
    <property type="match status" value="1"/>
</dbReference>
<dbReference type="FunFam" id="3.30.565.10:FF:000010">
    <property type="entry name" value="Sensor histidine kinase RcsC"/>
    <property type="match status" value="1"/>
</dbReference>
<dbReference type="Pfam" id="PF01627">
    <property type="entry name" value="Hpt"/>
    <property type="match status" value="1"/>
</dbReference>
<dbReference type="Pfam" id="PF00072">
    <property type="entry name" value="Response_reg"/>
    <property type="match status" value="1"/>
</dbReference>
<dbReference type="PRINTS" id="PR00344">
    <property type="entry name" value="BCTRLSENSOR"/>
</dbReference>
<keyword evidence="16" id="KW-0175">Coiled coil</keyword>
<dbReference type="SUPFAM" id="SSF47226">
    <property type="entry name" value="Histidine-containing phosphotransfer domain, HPT domain"/>
    <property type="match status" value="1"/>
</dbReference>
<dbReference type="Gene3D" id="1.10.287.130">
    <property type="match status" value="1"/>
</dbReference>
<dbReference type="EMBL" id="JABFHI010000001">
    <property type="protein sequence ID" value="NOG30997.1"/>
    <property type="molecule type" value="Genomic_DNA"/>
</dbReference>
<dbReference type="InterPro" id="IPR004358">
    <property type="entry name" value="Sig_transdc_His_kin-like_C"/>
</dbReference>
<dbReference type="AlphaFoldDB" id="A0A7Y3TX17"/>
<evidence type="ECO:0000256" key="8">
    <source>
        <dbReference type="ARBA" id="ARBA00022741"/>
    </source>
</evidence>
<proteinExistence type="predicted"/>
<dbReference type="InterPro" id="IPR008207">
    <property type="entry name" value="Sig_transdc_His_kin_Hpt_dom"/>
</dbReference>
<feature type="modified residue" description="Phosphohistidine" evidence="14">
    <location>
        <position position="841"/>
    </location>
</feature>
<dbReference type="SMART" id="SM00073">
    <property type="entry name" value="HPT"/>
    <property type="match status" value="1"/>
</dbReference>
<dbReference type="SUPFAM" id="SSF55874">
    <property type="entry name" value="ATPase domain of HSP90 chaperone/DNA topoisomerase II/histidine kinase"/>
    <property type="match status" value="1"/>
</dbReference>
<dbReference type="Proteomes" id="UP000588806">
    <property type="component" value="Unassembled WGS sequence"/>
</dbReference>
<evidence type="ECO:0000256" key="15">
    <source>
        <dbReference type="PROSITE-ProRule" id="PRU00169"/>
    </source>
</evidence>
<evidence type="ECO:0000256" key="6">
    <source>
        <dbReference type="ARBA" id="ARBA00022679"/>
    </source>
</evidence>
<keyword evidence="5 15" id="KW-0597">Phosphoprotein</keyword>
<keyword evidence="23" id="KW-1185">Reference proteome</keyword>
<dbReference type="InterPro" id="IPR005467">
    <property type="entry name" value="His_kinase_dom"/>
</dbReference>
<dbReference type="SMART" id="SM00387">
    <property type="entry name" value="HATPase_c"/>
    <property type="match status" value="1"/>
</dbReference>
<protein>
    <recommendedName>
        <fullName evidence="3">histidine kinase</fullName>
        <ecNumber evidence="3">2.7.13.3</ecNumber>
    </recommendedName>
</protein>
<keyword evidence="9" id="KW-0418">Kinase</keyword>
<feature type="modified residue" description="4-aspartylphosphate" evidence="15">
    <location>
        <position position="697"/>
    </location>
</feature>
<dbReference type="PROSITE" id="PS50109">
    <property type="entry name" value="HIS_KIN"/>
    <property type="match status" value="1"/>
</dbReference>
<evidence type="ECO:0000259" key="20">
    <source>
        <dbReference type="PROSITE" id="PS50885"/>
    </source>
</evidence>
<dbReference type="CDD" id="cd00082">
    <property type="entry name" value="HisKA"/>
    <property type="match status" value="1"/>
</dbReference>
<evidence type="ECO:0000256" key="3">
    <source>
        <dbReference type="ARBA" id="ARBA00012438"/>
    </source>
</evidence>
<dbReference type="RefSeq" id="WP_171701436.1">
    <property type="nucleotide sequence ID" value="NZ_JABFHI010000001.1"/>
</dbReference>
<evidence type="ECO:0000256" key="1">
    <source>
        <dbReference type="ARBA" id="ARBA00000085"/>
    </source>
</evidence>
<dbReference type="InterPro" id="IPR003661">
    <property type="entry name" value="HisK_dim/P_dom"/>
</dbReference>
<dbReference type="InterPro" id="IPR003594">
    <property type="entry name" value="HATPase_dom"/>
</dbReference>
<dbReference type="GO" id="GO:0005524">
    <property type="term" value="F:ATP binding"/>
    <property type="evidence" value="ECO:0007669"/>
    <property type="project" value="UniProtKB-KW"/>
</dbReference>
<name>A0A7Y3TX17_9GAMM</name>
<evidence type="ECO:0000313" key="23">
    <source>
        <dbReference type="Proteomes" id="UP000588806"/>
    </source>
</evidence>
<evidence type="ECO:0000256" key="11">
    <source>
        <dbReference type="ARBA" id="ARBA00022989"/>
    </source>
</evidence>
<dbReference type="GO" id="GO:0000155">
    <property type="term" value="F:phosphorelay sensor kinase activity"/>
    <property type="evidence" value="ECO:0007669"/>
    <property type="project" value="InterPro"/>
</dbReference>
<dbReference type="CDD" id="cd16922">
    <property type="entry name" value="HATPase_EvgS-ArcB-TorS-like"/>
    <property type="match status" value="1"/>
</dbReference>
<evidence type="ECO:0000256" key="10">
    <source>
        <dbReference type="ARBA" id="ARBA00022840"/>
    </source>
</evidence>
<evidence type="ECO:0000256" key="16">
    <source>
        <dbReference type="SAM" id="Coils"/>
    </source>
</evidence>
<keyword evidence="4" id="KW-1003">Cell membrane</keyword>